<feature type="transmembrane region" description="Helical" evidence="1">
    <location>
        <begin position="32"/>
        <end position="52"/>
    </location>
</feature>
<feature type="transmembrane region" description="Helical" evidence="1">
    <location>
        <begin position="58"/>
        <end position="79"/>
    </location>
</feature>
<dbReference type="EMBL" id="CP112887">
    <property type="protein sequence ID" value="WBW63700.1"/>
    <property type="molecule type" value="Genomic_DNA"/>
</dbReference>
<evidence type="ECO:0000313" key="2">
    <source>
        <dbReference type="EMBL" id="WBW63700.1"/>
    </source>
</evidence>
<feature type="transmembrane region" description="Helical" evidence="1">
    <location>
        <begin position="6"/>
        <end position="25"/>
    </location>
</feature>
<reference evidence="2 3" key="1">
    <citation type="journal article" date="2023" name="Microbiol. Resour. Announc.">
        <title>Complete Genome Sequence of the First Colistin-Resistant Raoultella electrica Strain.</title>
        <authorList>
            <person name="Aldeia C."/>
            <person name="Campos-Madueno E.I."/>
            <person name="Sendi P."/>
            <person name="Endimiani A."/>
        </authorList>
    </citation>
    <scope>NUCLEOTIDE SEQUENCE [LARGE SCALE GENOMIC DNA]</scope>
    <source>
        <strain evidence="2 3">S2-IND-01-C</strain>
    </source>
</reference>
<keyword evidence="1" id="KW-0472">Membrane</keyword>
<name>A0AAJ5QXR2_9ENTR</name>
<gene>
    <name evidence="2" type="ORF">OR613_12805</name>
</gene>
<feature type="transmembrane region" description="Helical" evidence="1">
    <location>
        <begin position="100"/>
        <end position="117"/>
    </location>
</feature>
<proteinExistence type="predicted"/>
<dbReference type="AlphaFoldDB" id="A0AAJ5QXR2"/>
<keyword evidence="1" id="KW-1133">Transmembrane helix</keyword>
<accession>A0AAJ5QXR2</accession>
<sequence>MNWIDIIWALLTLFSAGAFHMRKWLINHKMRLLNYSLFSILIISVSESLQTISRLSPIGSALHMLTYVLQASLVSYGVYHTWEKQWFSVHQGSGSSRNPLESGIFITLTSGLILLFFA</sequence>
<dbReference type="RefSeq" id="WP_100683752.1">
    <property type="nucleotide sequence ID" value="NZ_CP112887.1"/>
</dbReference>
<organism evidence="2 3">
    <name type="scientific">Klebsiella electrica</name>
    <dbReference type="NCBI Taxonomy" id="1259973"/>
    <lineage>
        <taxon>Bacteria</taxon>
        <taxon>Pseudomonadati</taxon>
        <taxon>Pseudomonadota</taxon>
        <taxon>Gammaproteobacteria</taxon>
        <taxon>Enterobacterales</taxon>
        <taxon>Enterobacteriaceae</taxon>
        <taxon>Klebsiella/Raoultella group</taxon>
        <taxon>Klebsiella</taxon>
    </lineage>
</organism>
<protein>
    <submittedName>
        <fullName evidence="2">Uncharacterized protein</fullName>
    </submittedName>
</protein>
<evidence type="ECO:0000256" key="1">
    <source>
        <dbReference type="SAM" id="Phobius"/>
    </source>
</evidence>
<evidence type="ECO:0000313" key="3">
    <source>
        <dbReference type="Proteomes" id="UP001210130"/>
    </source>
</evidence>
<keyword evidence="3" id="KW-1185">Reference proteome</keyword>
<keyword evidence="1" id="KW-0812">Transmembrane</keyword>
<dbReference type="Proteomes" id="UP001210130">
    <property type="component" value="Chromosome"/>
</dbReference>